<keyword evidence="3" id="KW-1185">Reference proteome</keyword>
<feature type="compositionally biased region" description="Basic and acidic residues" evidence="1">
    <location>
        <begin position="85"/>
        <end position="99"/>
    </location>
</feature>
<reference evidence="2" key="1">
    <citation type="journal article" date="2023" name="G3 (Bethesda)">
        <title>A reference genome for the long-term kleptoplast-retaining sea slug Elysia crispata morphotype clarki.</title>
        <authorList>
            <person name="Eastman K.E."/>
            <person name="Pendleton A.L."/>
            <person name="Shaikh M.A."/>
            <person name="Suttiyut T."/>
            <person name="Ogas R."/>
            <person name="Tomko P."/>
            <person name="Gavelis G."/>
            <person name="Widhalm J.R."/>
            <person name="Wisecaver J.H."/>
        </authorList>
    </citation>
    <scope>NUCLEOTIDE SEQUENCE</scope>
    <source>
        <strain evidence="2">ECLA1</strain>
    </source>
</reference>
<protein>
    <submittedName>
        <fullName evidence="2">Uncharacterized protein</fullName>
    </submittedName>
</protein>
<dbReference type="Proteomes" id="UP001283361">
    <property type="component" value="Unassembled WGS sequence"/>
</dbReference>
<dbReference type="AlphaFoldDB" id="A0AAE1DGY9"/>
<comment type="caution">
    <text evidence="2">The sequence shown here is derived from an EMBL/GenBank/DDBJ whole genome shotgun (WGS) entry which is preliminary data.</text>
</comment>
<gene>
    <name evidence="2" type="ORF">RRG08_038718</name>
</gene>
<feature type="region of interest" description="Disordered" evidence="1">
    <location>
        <begin position="73"/>
        <end position="99"/>
    </location>
</feature>
<evidence type="ECO:0000313" key="3">
    <source>
        <dbReference type="Proteomes" id="UP001283361"/>
    </source>
</evidence>
<dbReference type="EMBL" id="JAWDGP010003865">
    <property type="protein sequence ID" value="KAK3770207.1"/>
    <property type="molecule type" value="Genomic_DNA"/>
</dbReference>
<accession>A0AAE1DGY9</accession>
<organism evidence="2 3">
    <name type="scientific">Elysia crispata</name>
    <name type="common">lettuce slug</name>
    <dbReference type="NCBI Taxonomy" id="231223"/>
    <lineage>
        <taxon>Eukaryota</taxon>
        <taxon>Metazoa</taxon>
        <taxon>Spiralia</taxon>
        <taxon>Lophotrochozoa</taxon>
        <taxon>Mollusca</taxon>
        <taxon>Gastropoda</taxon>
        <taxon>Heterobranchia</taxon>
        <taxon>Euthyneura</taxon>
        <taxon>Panpulmonata</taxon>
        <taxon>Sacoglossa</taxon>
        <taxon>Placobranchoidea</taxon>
        <taxon>Plakobranchidae</taxon>
        <taxon>Elysia</taxon>
    </lineage>
</organism>
<name>A0AAE1DGY9_9GAST</name>
<evidence type="ECO:0000256" key="1">
    <source>
        <dbReference type="SAM" id="MobiDB-lite"/>
    </source>
</evidence>
<proteinExistence type="predicted"/>
<sequence>MGNEKTVITDGVKKDTITKQEQSARGQELTICTALPGTSTDSEHRKLETWVSRTCGDLRDGEREGLRWRWPFKRSECGEENGDEDMTKSSKGVKDREKE</sequence>
<evidence type="ECO:0000313" key="2">
    <source>
        <dbReference type="EMBL" id="KAK3770207.1"/>
    </source>
</evidence>